<reference evidence="2 3" key="1">
    <citation type="submission" date="2019-07" db="EMBL/GenBank/DDBJ databases">
        <title>Sulfurimonas paralvinellae sp. nov., a novel mesophilic, hydrogen- and sulfur-oxidizing chemolithoautotroph within the Epsilonproteo- bacteria isolated from a deep-sea hydrothermal vent polychaete nest, reclassification of Thiomicrospira denitrificans as Sulfurimonas denitrificans comb. nov. and emended description of the genus Sulfurimonas.</title>
        <authorList>
            <person name="Wang S."/>
            <person name="Jiang L."/>
            <person name="Shao Z."/>
        </authorList>
    </citation>
    <scope>NUCLEOTIDE SEQUENCE [LARGE SCALE GENOMIC DNA]</scope>
    <source>
        <strain evidence="2 3">GO25</strain>
    </source>
</reference>
<evidence type="ECO:0000313" key="3">
    <source>
        <dbReference type="Proteomes" id="UP000593580"/>
    </source>
</evidence>
<proteinExistence type="predicted"/>
<dbReference type="EMBL" id="CP041406">
    <property type="protein sequence ID" value="QOP45504.1"/>
    <property type="molecule type" value="Genomic_DNA"/>
</dbReference>
<dbReference type="Pfam" id="PF04324">
    <property type="entry name" value="Fer2_BFD"/>
    <property type="match status" value="1"/>
</dbReference>
<evidence type="ECO:0000313" key="2">
    <source>
        <dbReference type="EMBL" id="QOP45504.1"/>
    </source>
</evidence>
<organism evidence="2 3">
    <name type="scientific">Sulfurimonas paralvinellae</name>
    <dbReference type="NCBI Taxonomy" id="317658"/>
    <lineage>
        <taxon>Bacteria</taxon>
        <taxon>Pseudomonadati</taxon>
        <taxon>Campylobacterota</taxon>
        <taxon>Epsilonproteobacteria</taxon>
        <taxon>Campylobacterales</taxon>
        <taxon>Sulfurimonadaceae</taxon>
        <taxon>Sulfurimonas</taxon>
    </lineage>
</organism>
<feature type="domain" description="BFD-like [2Fe-2S]-binding" evidence="1">
    <location>
        <begin position="9"/>
        <end position="52"/>
    </location>
</feature>
<keyword evidence="3" id="KW-1185">Reference proteome</keyword>
<name>A0A7M1B727_9BACT</name>
<dbReference type="Proteomes" id="UP000593580">
    <property type="component" value="Chromosome"/>
</dbReference>
<dbReference type="InterPro" id="IPR041854">
    <property type="entry name" value="BFD-like_2Fe2S-bd_dom_sf"/>
</dbReference>
<gene>
    <name evidence="2" type="ORF">FM071_04085</name>
</gene>
<dbReference type="Gene3D" id="1.10.10.1100">
    <property type="entry name" value="BFD-like [2Fe-2S]-binding domain"/>
    <property type="match status" value="1"/>
</dbReference>
<dbReference type="AlphaFoldDB" id="A0A7M1B727"/>
<dbReference type="KEGG" id="spal:FM071_04085"/>
<evidence type="ECO:0000259" key="1">
    <source>
        <dbReference type="Pfam" id="PF04324"/>
    </source>
</evidence>
<sequence>MNIDLDTEICVCNSLTVKDIAECIKKNNLTTLQEVLDNEEMPIGDKCEACHDEGYHNDGLNIPLVLAMVKNGRL</sequence>
<dbReference type="InterPro" id="IPR007419">
    <property type="entry name" value="BFD-like_2Fe2S-bd_dom"/>
</dbReference>
<accession>A0A7M1B727</accession>
<protein>
    <submittedName>
        <fullName evidence="2">(2Fe-2S)-binding protein</fullName>
    </submittedName>
</protein>